<evidence type="ECO:0000256" key="7">
    <source>
        <dbReference type="ARBA" id="ARBA00023288"/>
    </source>
</evidence>
<keyword evidence="4" id="KW-0472">Membrane</keyword>
<dbReference type="Proteomes" id="UP000595058">
    <property type="component" value="Chromosome"/>
</dbReference>
<evidence type="ECO:0000256" key="1">
    <source>
        <dbReference type="ARBA" id="ARBA00022729"/>
    </source>
</evidence>
<evidence type="ECO:0000256" key="9">
    <source>
        <dbReference type="SAM" id="SignalP"/>
    </source>
</evidence>
<protein>
    <submittedName>
        <fullName evidence="10">Penicillin-binding protein activator</fullName>
    </submittedName>
</protein>
<keyword evidence="1 9" id="KW-0732">Signal</keyword>
<evidence type="ECO:0000256" key="6">
    <source>
        <dbReference type="ARBA" id="ARBA00023237"/>
    </source>
</evidence>
<evidence type="ECO:0000256" key="2">
    <source>
        <dbReference type="ARBA" id="ARBA00022960"/>
    </source>
</evidence>
<evidence type="ECO:0000256" key="4">
    <source>
        <dbReference type="ARBA" id="ARBA00023136"/>
    </source>
</evidence>
<dbReference type="InterPro" id="IPR011990">
    <property type="entry name" value="TPR-like_helical_dom_sf"/>
</dbReference>
<keyword evidence="3" id="KW-0573">Peptidoglycan synthesis</keyword>
<reference evidence="10 11" key="1">
    <citation type="submission" date="2020-12" db="EMBL/GenBank/DDBJ databases">
        <title>FDA dAtabase for Regulatory Grade micrObial Sequences (FDA-ARGOS): Supporting development and validation of Infectious Disease Dx tests.</title>
        <authorList>
            <person name="Sproer C."/>
            <person name="Gronow S."/>
            <person name="Severitt S."/>
            <person name="Schroder I."/>
            <person name="Tallon L."/>
            <person name="Sadzewicz L."/>
            <person name="Zhao X."/>
            <person name="Boylan J."/>
            <person name="Ott S."/>
            <person name="Bowen H."/>
            <person name="Vavikolanu K."/>
            <person name="Mehta A."/>
            <person name="Aluvathingal J."/>
            <person name="Nadendla S."/>
            <person name="Lowell S."/>
            <person name="Myers T."/>
            <person name="Yan Y."/>
            <person name="Sichtig H."/>
        </authorList>
    </citation>
    <scope>NUCLEOTIDE SEQUENCE [LARGE SCALE GENOMIC DNA]</scope>
    <source>
        <strain evidence="10 11">FDAARGOS_877</strain>
    </source>
</reference>
<evidence type="ECO:0000256" key="5">
    <source>
        <dbReference type="ARBA" id="ARBA00023139"/>
    </source>
</evidence>
<dbReference type="RefSeq" id="WP_102840594.1">
    <property type="nucleotide sequence ID" value="NZ_CP065720.1"/>
</dbReference>
<sequence length="605" mass="66594">MACLRPFFFLCLAAVLAACSSTPSSTLGELPRTPQATTQQLLSKADQSDPELAAQLRLAAADQSLRQGNAAQARSILEQVQLETLKPALQIFALTLQAELALAASEPQKAEQAFQHPAFERLAELPVEQQVRSQLARAQALEANGKPIAAARERVFTAPLLSGKQAQANHETIWELVSALPETQLQSAASTDTDTDLAGWQTLALSLKRAGTVAQQQRAIDDWVAQNPQHPAARQLPEPLQKLRELADQPLTHVALLLPMDGQLASVARALRDGFLAAHLHAQQAGQELRIELYDSTRISSVDDFYRQAQAAGVQLVVGPLEKDLVRQLAERDQLPITTLALNYSDAGQQTPPQLFQFGLAAEDEAREVARRAWADGHRRAIALAPRGEWGNRILEAFRHSWQEAGGTLVAAEPLAEPVQLANQIADLLQLRNSEERARRVEGTLDASADSRPTRRQDVDFIFLAATPQQAQQVRPTLIFQYAGDLPIYATSHLHSASQNRTQYLDLEGIRFAETPWLLDEQLPLRQEVEQKWPQAGGSLGRLYAMGADAYLLAPRLNQLLALPDTQLDGLSGVLQLNGDQRIERQLPWAQFRDGKVERLDSQPL</sequence>
<dbReference type="PROSITE" id="PS51257">
    <property type="entry name" value="PROKAR_LIPOPROTEIN"/>
    <property type="match status" value="1"/>
</dbReference>
<evidence type="ECO:0000313" key="11">
    <source>
        <dbReference type="Proteomes" id="UP000595058"/>
    </source>
</evidence>
<keyword evidence="6" id="KW-0998">Cell outer membrane</keyword>
<accession>A0ABX6Y0D2</accession>
<evidence type="ECO:0000256" key="8">
    <source>
        <dbReference type="SAM" id="MobiDB-lite"/>
    </source>
</evidence>
<dbReference type="InterPro" id="IPR028082">
    <property type="entry name" value="Peripla_BP_I"/>
</dbReference>
<dbReference type="Pfam" id="PF04348">
    <property type="entry name" value="LppC"/>
    <property type="match status" value="1"/>
</dbReference>
<feature type="signal peptide" evidence="9">
    <location>
        <begin position="1"/>
        <end position="17"/>
    </location>
</feature>
<dbReference type="PANTHER" id="PTHR38038">
    <property type="entry name" value="PENICILLIN-BINDING PROTEIN ACTIVATOR LPOA"/>
    <property type="match status" value="1"/>
</dbReference>
<feature type="region of interest" description="Disordered" evidence="8">
    <location>
        <begin position="23"/>
        <end position="44"/>
    </location>
</feature>
<dbReference type="Gene3D" id="1.25.40.10">
    <property type="entry name" value="Tetratricopeptide repeat domain"/>
    <property type="match status" value="1"/>
</dbReference>
<keyword evidence="2" id="KW-0133">Cell shape</keyword>
<dbReference type="GeneID" id="75213662"/>
<keyword evidence="7" id="KW-0449">Lipoprotein</keyword>
<dbReference type="EMBL" id="CP065720">
    <property type="protein sequence ID" value="QPT19691.1"/>
    <property type="molecule type" value="Genomic_DNA"/>
</dbReference>
<dbReference type="SUPFAM" id="SSF53822">
    <property type="entry name" value="Periplasmic binding protein-like I"/>
    <property type="match status" value="1"/>
</dbReference>
<evidence type="ECO:0000256" key="3">
    <source>
        <dbReference type="ARBA" id="ARBA00022984"/>
    </source>
</evidence>
<evidence type="ECO:0000313" key="10">
    <source>
        <dbReference type="EMBL" id="QPT19691.1"/>
    </source>
</evidence>
<dbReference type="Gene3D" id="3.40.50.2300">
    <property type="match status" value="2"/>
</dbReference>
<proteinExistence type="predicted"/>
<dbReference type="PANTHER" id="PTHR38038:SF1">
    <property type="entry name" value="PENICILLIN-BINDING PROTEIN ACTIVATOR LPOA"/>
    <property type="match status" value="1"/>
</dbReference>
<keyword evidence="5" id="KW-0564">Palmitate</keyword>
<gene>
    <name evidence="10" type="ORF">I6G34_10140</name>
</gene>
<organism evidence="10 11">
    <name type="scientific">Stutzerimonas frequens</name>
    <dbReference type="NCBI Taxonomy" id="2968969"/>
    <lineage>
        <taxon>Bacteria</taxon>
        <taxon>Pseudomonadati</taxon>
        <taxon>Pseudomonadota</taxon>
        <taxon>Gammaproteobacteria</taxon>
        <taxon>Pseudomonadales</taxon>
        <taxon>Pseudomonadaceae</taxon>
        <taxon>Stutzerimonas</taxon>
    </lineage>
</organism>
<name>A0ABX6Y0D2_9GAMM</name>
<keyword evidence="11" id="KW-1185">Reference proteome</keyword>
<dbReference type="InterPro" id="IPR007443">
    <property type="entry name" value="LpoA"/>
</dbReference>
<dbReference type="CDD" id="cd06339">
    <property type="entry name" value="PBP1_YraM_LppC_lipoprotein-like"/>
    <property type="match status" value="1"/>
</dbReference>
<feature type="chain" id="PRO_5045580354" evidence="9">
    <location>
        <begin position="18"/>
        <end position="605"/>
    </location>
</feature>
<dbReference type="Gene3D" id="1.25.40.650">
    <property type="match status" value="1"/>
</dbReference>